<dbReference type="PROSITE" id="PS50275">
    <property type="entry name" value="SAC"/>
    <property type="match status" value="1"/>
</dbReference>
<organism evidence="6 7">
    <name type="scientific">Phytophthora oleae</name>
    <dbReference type="NCBI Taxonomy" id="2107226"/>
    <lineage>
        <taxon>Eukaryota</taxon>
        <taxon>Sar</taxon>
        <taxon>Stramenopiles</taxon>
        <taxon>Oomycota</taxon>
        <taxon>Peronosporomycetes</taxon>
        <taxon>Peronosporales</taxon>
        <taxon>Peronosporaceae</taxon>
        <taxon>Phytophthora</taxon>
    </lineage>
</organism>
<keyword evidence="3" id="KW-0472">Membrane</keyword>
<accession>A0ABD3FNV3</accession>
<protein>
    <recommendedName>
        <fullName evidence="5">SAC domain-containing protein</fullName>
    </recommendedName>
</protein>
<feature type="region of interest" description="Disordered" evidence="4">
    <location>
        <begin position="1258"/>
        <end position="1289"/>
    </location>
</feature>
<dbReference type="Proteomes" id="UP001632037">
    <property type="component" value="Unassembled WGS sequence"/>
</dbReference>
<feature type="compositionally biased region" description="Polar residues" evidence="4">
    <location>
        <begin position="1412"/>
        <end position="1421"/>
    </location>
</feature>
<evidence type="ECO:0000256" key="2">
    <source>
        <dbReference type="ARBA" id="ARBA00022801"/>
    </source>
</evidence>
<dbReference type="InterPro" id="IPR043573">
    <property type="entry name" value="Fig4-like"/>
</dbReference>
<evidence type="ECO:0000256" key="4">
    <source>
        <dbReference type="SAM" id="MobiDB-lite"/>
    </source>
</evidence>
<feature type="compositionally biased region" description="Polar residues" evidence="4">
    <location>
        <begin position="1258"/>
        <end position="1284"/>
    </location>
</feature>
<sequence length="1706" mass="192806">MGRNRKGRQCGGYGSKKERFVLFRRWQQEVAKVSRKNAQGRVRVDVLTAWTNARLKDDHIERVKREGALSIASELRKTSAVHDFSSLQERCIYEIARSFDLYSSSCEFTQAFFASFEPWMVSRLAELTTAFKTMSDGNVKLLLLQPTEHLTIGFVRDEKSLASLFDEEEVDHRMAWQFTSGSLLQTEAESWEDLDVEDVDIVQTQKEVRLLSLSLVSCLGLSSRFLTQLTTTHPHLEHLNIVDCFDAAAGEQGAVLLQQLAKSRALKSLHFSWCCWLTTEILVAFAYQLLEPPVSPLQELHVSDCFDVLGDYVQSVFKELLPHISEPSFFMSSMRFSGPLYRRTPRLFSRSKPGEWSLVWCELSLERGELLVALDPDGRSRIATILVKDCELAHVRSDGRDCFELTVSRGKKETFSSHESSHDVDWWMTTLIAVKRDLERGVKPNISLLTPPVTEPTTRPKHMRRPSSQLSLNLNLAANGPTAGNPLSGAGLGRPTLRRRKPALATCETLFERYTIYETPSTYYVVCSDRHYSKFRLMELDRMVERPKQLTEVLKEDKRLYDWEQMEARLQALAELARVHGTGELVRAFTAVAIVGCIRFLRGYYFIFVTQRRKIGNIGGNSIYGISATQQLNVSPLEEDRSAWTRLNRWFNPSPEEEAEARYLGLFHFLDLTKDFYFSYSYDITHTLQHNMTTEHSEPAEMFTWNSYLTRELGECLSGGAAADLIVPLVLGCYEQRKCSVFGRLVSIVLLARRSRHFAGTRYLKRGVADTGKAANDVETEQIIEDESMGPGKFSSFVQHRGSIPVFWSQETSATLPKPPIVLNRVDPTYSATQKHFADLFSRYGSPIVALNLVKQSEKKEREVIVGNEYMNAVEYLNSFMPPDHRVRYVALDYSRLSGPKQKGLNVLHSLDKVAVWALTQTGFFCSAPKRQINQNGNRRTAQAFFPSPPTEPWDAFTTSKNLQRVGEDSEESSTVEPPPSPTITRNSGDWLEQRGILRTNCIDCLDRTNVSQFSVGMRALGQQLYVMGIKNTPLLESRSQLVLVLMKLYSLMGDAISMQYGGSEAHKNVKNSAARENVKHRELLTSIRRYYSNSFTDTAKQDAINIFLGHFVPKEDSSPLWELDSDYYLHNFEVRNGMTACENVRRNLAFHTENKRKAFGEFYGIPPMQLSCCSSSQVLDDSDGTDESDDNEPAHHAMVLANRDQAKRDAYIRECRRVLDDWWKDPLEAFEQPKYCLPLTEEKPPCACDQTVRKGSKSNLFSGPQADNSKQAGAGNRKTSPRSPCSDDFLHMYHPEELTTFDKVLGYKFMLPMEISDEVTDKEKRRSESAVVAHLTSAPSSSSISGLARVDEENLSDLEQATRRGQPTQGNRSNRSMSAPDISEEVTYSPKTSRRSRDSGREQKHGHQEDYTSISGSESRQVSRAALADAINKYGGHGSAALKAVVKRKGDQISIEDYVLSRGRRKFVGDCSTPTTDPVYQQYVIGQQSPQMWESDNESVKMYFEAYVQDNNISPDDARSLRDAQVRAGATFKLQAGPYSGLEQNVKARVLVAKKLKTQLEDRKIFEETLNLKKLEQTGESSVPVESLELYKTYFDEELPSVELYRPTKTAAPTPKGSDDLTPPLTKRSTSATALSSELAQSIQRLSLNKKNRTRFSGGELIAVGPLFKMDGGKDRDFIVFNEAAAENSFGEVTRNETELSFYSK</sequence>
<feature type="region of interest" description="Disordered" evidence="4">
    <location>
        <begin position="1361"/>
        <end position="1421"/>
    </location>
</feature>
<feature type="compositionally biased region" description="Polar residues" evidence="4">
    <location>
        <begin position="1361"/>
        <end position="1378"/>
    </location>
</feature>
<dbReference type="SUPFAM" id="SSF50729">
    <property type="entry name" value="PH domain-like"/>
    <property type="match status" value="1"/>
</dbReference>
<dbReference type="Gene3D" id="3.80.10.10">
    <property type="entry name" value="Ribonuclease Inhibitor"/>
    <property type="match status" value="1"/>
</dbReference>
<keyword evidence="7" id="KW-1185">Reference proteome</keyword>
<dbReference type="PANTHER" id="PTHR45738:SF5">
    <property type="entry name" value="POLYPHOSPHOINOSITIDE PHOSPHATASE"/>
    <property type="match status" value="1"/>
</dbReference>
<dbReference type="InterPro" id="IPR032675">
    <property type="entry name" value="LRR_dom_sf"/>
</dbReference>
<name>A0ABD3FNV3_9STRA</name>
<evidence type="ECO:0000313" key="7">
    <source>
        <dbReference type="Proteomes" id="UP001632037"/>
    </source>
</evidence>
<evidence type="ECO:0000256" key="3">
    <source>
        <dbReference type="ARBA" id="ARBA00023136"/>
    </source>
</evidence>
<feature type="region of interest" description="Disordered" evidence="4">
    <location>
        <begin position="1606"/>
        <end position="1629"/>
    </location>
</feature>
<comment type="caution">
    <text evidence="6">The sequence shown here is derived from an EMBL/GenBank/DDBJ whole genome shotgun (WGS) entry which is preliminary data.</text>
</comment>
<feature type="domain" description="SAC" evidence="5">
    <location>
        <begin position="667"/>
        <end position="1063"/>
    </location>
</feature>
<evidence type="ECO:0000313" key="6">
    <source>
        <dbReference type="EMBL" id="KAL3667421.1"/>
    </source>
</evidence>
<dbReference type="GO" id="GO:0016787">
    <property type="term" value="F:hydrolase activity"/>
    <property type="evidence" value="ECO:0007669"/>
    <property type="project" value="UniProtKB-KW"/>
</dbReference>
<comment type="subcellular location">
    <subcellularLocation>
        <location evidence="1">Endomembrane system</location>
    </subcellularLocation>
</comment>
<dbReference type="EMBL" id="JBIMZQ010000014">
    <property type="protein sequence ID" value="KAL3667421.1"/>
    <property type="molecule type" value="Genomic_DNA"/>
</dbReference>
<gene>
    <name evidence="6" type="ORF">V7S43_007647</name>
</gene>
<dbReference type="SUPFAM" id="SSF52047">
    <property type="entry name" value="RNI-like"/>
    <property type="match status" value="1"/>
</dbReference>
<feature type="region of interest" description="Disordered" evidence="4">
    <location>
        <begin position="964"/>
        <end position="988"/>
    </location>
</feature>
<dbReference type="PANTHER" id="PTHR45738">
    <property type="entry name" value="POLYPHOSPHOINOSITIDE PHOSPHATASE"/>
    <property type="match status" value="1"/>
</dbReference>
<feature type="compositionally biased region" description="Basic and acidic residues" evidence="4">
    <location>
        <begin position="1396"/>
        <end position="1411"/>
    </location>
</feature>
<dbReference type="GO" id="GO:0012505">
    <property type="term" value="C:endomembrane system"/>
    <property type="evidence" value="ECO:0007669"/>
    <property type="project" value="UniProtKB-SubCell"/>
</dbReference>
<proteinExistence type="predicted"/>
<reference evidence="6 7" key="1">
    <citation type="submission" date="2024-09" db="EMBL/GenBank/DDBJ databases">
        <title>Genome sequencing and assembly of Phytophthora oleae, isolate VK10A, causative agent of rot of olive drupes.</title>
        <authorList>
            <person name="Conti Taguali S."/>
            <person name="Riolo M."/>
            <person name="La Spada F."/>
            <person name="Cacciola S.O."/>
            <person name="Dionisio G."/>
        </authorList>
    </citation>
    <scope>NUCLEOTIDE SEQUENCE [LARGE SCALE GENOMIC DNA]</scope>
    <source>
        <strain evidence="6 7">VK10A</strain>
    </source>
</reference>
<keyword evidence="2" id="KW-0378">Hydrolase</keyword>
<dbReference type="Pfam" id="PF02383">
    <property type="entry name" value="Syja_N"/>
    <property type="match status" value="1"/>
</dbReference>
<dbReference type="InterPro" id="IPR002013">
    <property type="entry name" value="SAC_dom"/>
</dbReference>
<evidence type="ECO:0000256" key="1">
    <source>
        <dbReference type="ARBA" id="ARBA00004308"/>
    </source>
</evidence>
<evidence type="ECO:0000259" key="5">
    <source>
        <dbReference type="PROSITE" id="PS50275"/>
    </source>
</evidence>